<dbReference type="Proteomes" id="UP001295423">
    <property type="component" value="Unassembled WGS sequence"/>
</dbReference>
<keyword evidence="2" id="KW-1185">Reference proteome</keyword>
<name>A0AAD2JKV1_9STRA</name>
<dbReference type="EMBL" id="CAKOGP040002016">
    <property type="protein sequence ID" value="CAJ1959751.1"/>
    <property type="molecule type" value="Genomic_DNA"/>
</dbReference>
<evidence type="ECO:0000313" key="1">
    <source>
        <dbReference type="EMBL" id="CAJ1959751.1"/>
    </source>
</evidence>
<sequence>MSKRTTGKGPRAQSVSKNDSYHAPVSLVQKEWGKVDKICPFDASAFLGLLDDDDSDKIADDDEDNKTPYSQKANWDSYYISSYPVPQGTCMELVFLAYFARVEYLVEIELSGTPGKCSDRVFS</sequence>
<gene>
    <name evidence="1" type="ORF">CYCCA115_LOCUS18170</name>
</gene>
<reference evidence="1" key="1">
    <citation type="submission" date="2023-08" db="EMBL/GenBank/DDBJ databases">
        <authorList>
            <person name="Audoor S."/>
            <person name="Bilcke G."/>
        </authorList>
    </citation>
    <scope>NUCLEOTIDE SEQUENCE</scope>
</reference>
<protein>
    <submittedName>
        <fullName evidence="1">Uncharacterized protein</fullName>
    </submittedName>
</protein>
<organism evidence="1 2">
    <name type="scientific">Cylindrotheca closterium</name>
    <dbReference type="NCBI Taxonomy" id="2856"/>
    <lineage>
        <taxon>Eukaryota</taxon>
        <taxon>Sar</taxon>
        <taxon>Stramenopiles</taxon>
        <taxon>Ochrophyta</taxon>
        <taxon>Bacillariophyta</taxon>
        <taxon>Bacillariophyceae</taxon>
        <taxon>Bacillariophycidae</taxon>
        <taxon>Bacillariales</taxon>
        <taxon>Bacillariaceae</taxon>
        <taxon>Cylindrotheca</taxon>
    </lineage>
</organism>
<proteinExistence type="predicted"/>
<comment type="caution">
    <text evidence="1">The sequence shown here is derived from an EMBL/GenBank/DDBJ whole genome shotgun (WGS) entry which is preliminary data.</text>
</comment>
<accession>A0AAD2JKV1</accession>
<dbReference type="AlphaFoldDB" id="A0AAD2JKV1"/>
<evidence type="ECO:0000313" key="2">
    <source>
        <dbReference type="Proteomes" id="UP001295423"/>
    </source>
</evidence>